<keyword evidence="2" id="KW-1185">Reference proteome</keyword>
<dbReference type="EMBL" id="BGPR01001664">
    <property type="protein sequence ID" value="GBM59067.1"/>
    <property type="molecule type" value="Genomic_DNA"/>
</dbReference>
<dbReference type="Proteomes" id="UP000499080">
    <property type="component" value="Unassembled WGS sequence"/>
</dbReference>
<gene>
    <name evidence="1" type="ORF">AVEN_117508_1</name>
</gene>
<evidence type="ECO:0000313" key="1">
    <source>
        <dbReference type="EMBL" id="GBM59067.1"/>
    </source>
</evidence>
<accession>A0A4Y2H0V0</accession>
<evidence type="ECO:0000313" key="2">
    <source>
        <dbReference type="Proteomes" id="UP000499080"/>
    </source>
</evidence>
<comment type="caution">
    <text evidence="1">The sequence shown here is derived from an EMBL/GenBank/DDBJ whole genome shotgun (WGS) entry which is preliminary data.</text>
</comment>
<organism evidence="1 2">
    <name type="scientific">Araneus ventricosus</name>
    <name type="common">Orbweaver spider</name>
    <name type="synonym">Epeira ventricosa</name>
    <dbReference type="NCBI Taxonomy" id="182803"/>
    <lineage>
        <taxon>Eukaryota</taxon>
        <taxon>Metazoa</taxon>
        <taxon>Ecdysozoa</taxon>
        <taxon>Arthropoda</taxon>
        <taxon>Chelicerata</taxon>
        <taxon>Arachnida</taxon>
        <taxon>Araneae</taxon>
        <taxon>Araneomorphae</taxon>
        <taxon>Entelegynae</taxon>
        <taxon>Araneoidea</taxon>
        <taxon>Araneidae</taxon>
        <taxon>Araneus</taxon>
    </lineage>
</organism>
<sequence>MVAHEKKKPSHLPYICADCNYKTFFCSIRKMPPFEVTCKVLIADYMRRTTSEASPLLKSSIKRLTYDGSTKPIYNVDLWRQNRVFNLDPSRRYVETTIRP</sequence>
<dbReference type="AlphaFoldDB" id="A0A4Y2H0V0"/>
<proteinExistence type="predicted"/>
<name>A0A4Y2H0V0_ARAVE</name>
<protein>
    <submittedName>
        <fullName evidence="1">Uncharacterized protein</fullName>
    </submittedName>
</protein>
<reference evidence="1 2" key="1">
    <citation type="journal article" date="2019" name="Sci. Rep.">
        <title>Orb-weaving spider Araneus ventricosus genome elucidates the spidroin gene catalogue.</title>
        <authorList>
            <person name="Kono N."/>
            <person name="Nakamura H."/>
            <person name="Ohtoshi R."/>
            <person name="Moran D.A.P."/>
            <person name="Shinohara A."/>
            <person name="Yoshida Y."/>
            <person name="Fujiwara M."/>
            <person name="Mori M."/>
            <person name="Tomita M."/>
            <person name="Arakawa K."/>
        </authorList>
    </citation>
    <scope>NUCLEOTIDE SEQUENCE [LARGE SCALE GENOMIC DNA]</scope>
</reference>